<comment type="caution">
    <text evidence="1">The sequence shown here is derived from an EMBL/GenBank/DDBJ whole genome shotgun (WGS) entry which is preliminary data.</text>
</comment>
<gene>
    <name evidence="1" type="ORF">S01H1_21501</name>
</gene>
<protein>
    <submittedName>
        <fullName evidence="1">Uncharacterized protein</fullName>
    </submittedName>
</protein>
<name>X0TP14_9ZZZZ</name>
<sequence length="111" mass="12805">MSKIPNIRGLARKKPICYDPNQDRFITIDDIIEGKARIVSIDQLTPEEQKCLVIKRNKVGEEYTVQTISGPPRSREEVIKEIEAETEFGQMTVQAEIMYLKDLIERIKEAL</sequence>
<dbReference type="AlphaFoldDB" id="X0TP14"/>
<evidence type="ECO:0000313" key="1">
    <source>
        <dbReference type="EMBL" id="GAF95308.1"/>
    </source>
</evidence>
<dbReference type="EMBL" id="BARS01011931">
    <property type="protein sequence ID" value="GAF95308.1"/>
    <property type="molecule type" value="Genomic_DNA"/>
</dbReference>
<reference evidence="1" key="1">
    <citation type="journal article" date="2014" name="Front. Microbiol.">
        <title>High frequency of phylogenetically diverse reductive dehalogenase-homologous genes in deep subseafloor sedimentary metagenomes.</title>
        <authorList>
            <person name="Kawai M."/>
            <person name="Futagami T."/>
            <person name="Toyoda A."/>
            <person name="Takaki Y."/>
            <person name="Nishi S."/>
            <person name="Hori S."/>
            <person name="Arai W."/>
            <person name="Tsubouchi T."/>
            <person name="Morono Y."/>
            <person name="Uchiyama I."/>
            <person name="Ito T."/>
            <person name="Fujiyama A."/>
            <person name="Inagaki F."/>
            <person name="Takami H."/>
        </authorList>
    </citation>
    <scope>NUCLEOTIDE SEQUENCE</scope>
    <source>
        <strain evidence="1">Expedition CK06-06</strain>
    </source>
</reference>
<organism evidence="1">
    <name type="scientific">marine sediment metagenome</name>
    <dbReference type="NCBI Taxonomy" id="412755"/>
    <lineage>
        <taxon>unclassified sequences</taxon>
        <taxon>metagenomes</taxon>
        <taxon>ecological metagenomes</taxon>
    </lineage>
</organism>
<proteinExistence type="predicted"/>
<accession>X0TP14</accession>